<proteinExistence type="predicted"/>
<sequence>MSTLASSLLRNIMKRCLDEMENDNIVIVKRHDNQDDDSVDFEMIKNTSSYIITNIQIDNSVRFDISVQDANLLNTKIALIDRDLFDNAEFDLFEKAKKNILQHLLRREKVLNVEKTYTVYVAV</sequence>
<reference evidence="1" key="1">
    <citation type="journal article" date="2015" name="J. Gen. Virol.">
        <title>Isolation of an Adoxophyes orana granulovirus (AdorGV) occlusion body morphology mutant: biological activity, genome sequence and relationship to other isolates of AdorGV.</title>
        <authorList>
            <person name="Nakai M."/>
            <person name="Harrison R.L."/>
            <person name="Uchida H."/>
            <person name="Ukuda R."/>
            <person name="Hikihara S."/>
            <person name="Ishii K."/>
            <person name="Kunimi Y."/>
        </authorList>
    </citation>
    <scope>NUCLEOTIDE SEQUENCE</scope>
    <source>
        <strain evidence="1">Miyazaki</strain>
    </source>
</reference>
<accession>A0A0A7UY90</accession>
<dbReference type="EMBL" id="KM226332">
    <property type="protein sequence ID" value="AJA91704.1"/>
    <property type="molecule type" value="Genomic_DNA"/>
</dbReference>
<evidence type="ECO:0000313" key="1">
    <source>
        <dbReference type="EMBL" id="AJA91704.1"/>
    </source>
</evidence>
<protein>
    <submittedName>
        <fullName evidence="1">ADOR64</fullName>
    </submittedName>
</protein>
<organism evidence="1">
    <name type="scientific">Adoxophyes orana granulovirus</name>
    <name type="common">AoGV</name>
    <dbReference type="NCBI Taxonomy" id="170617"/>
    <lineage>
        <taxon>Viruses</taxon>
        <taxon>Viruses incertae sedis</taxon>
        <taxon>Naldaviricetes</taxon>
        <taxon>Lefavirales</taxon>
        <taxon>Baculoviridae</taxon>
        <taxon>Betabaculovirus</taxon>
        <taxon>Betabaculovirus adoranae</taxon>
    </lineage>
</organism>
<name>A0A0A7UY90_GVAO</name>
<organismHost>
    <name type="scientific">Adoxophyes</name>
    <dbReference type="NCBI Taxonomy" id="85584"/>
</organismHost>